<dbReference type="AlphaFoldDB" id="A0A5B0RDP5"/>
<name>A0A5B0RDP5_PUCGR</name>
<evidence type="ECO:0000313" key="2">
    <source>
        <dbReference type="Proteomes" id="UP000325313"/>
    </source>
</evidence>
<dbReference type="EMBL" id="VDEP01000206">
    <property type="protein sequence ID" value="KAA1123837.1"/>
    <property type="molecule type" value="Genomic_DNA"/>
</dbReference>
<proteinExistence type="predicted"/>
<protein>
    <submittedName>
        <fullName evidence="1">Uncharacterized protein</fullName>
    </submittedName>
</protein>
<gene>
    <name evidence="1" type="ORF">PGTUg99_025219</name>
</gene>
<dbReference type="Proteomes" id="UP000325313">
    <property type="component" value="Unassembled WGS sequence"/>
</dbReference>
<comment type="caution">
    <text evidence="1">The sequence shown here is derived from an EMBL/GenBank/DDBJ whole genome shotgun (WGS) entry which is preliminary data.</text>
</comment>
<sequence length="109" mass="11886">MTVWVSPKLAMQSLPLAILTGMSGKTGHEQMPRQHRHISLGKQIGDLHCTRQALNGRRVKSSRFGGLLQSRGLCALPTRFGAQLGEVMTSPFLISRSGGSVENRDECGR</sequence>
<accession>A0A5B0RDP5</accession>
<organism evidence="1 2">
    <name type="scientific">Puccinia graminis f. sp. tritici</name>
    <dbReference type="NCBI Taxonomy" id="56615"/>
    <lineage>
        <taxon>Eukaryota</taxon>
        <taxon>Fungi</taxon>
        <taxon>Dikarya</taxon>
        <taxon>Basidiomycota</taxon>
        <taxon>Pucciniomycotina</taxon>
        <taxon>Pucciniomycetes</taxon>
        <taxon>Pucciniales</taxon>
        <taxon>Pucciniaceae</taxon>
        <taxon>Puccinia</taxon>
    </lineage>
</organism>
<evidence type="ECO:0000313" key="1">
    <source>
        <dbReference type="EMBL" id="KAA1123837.1"/>
    </source>
</evidence>
<reference evidence="1 2" key="1">
    <citation type="submission" date="2019-05" db="EMBL/GenBank/DDBJ databases">
        <title>Emergence of the Ug99 lineage of the wheat stem rust pathogen through somatic hybridization.</title>
        <authorList>
            <person name="Li F."/>
            <person name="Upadhyaya N.M."/>
            <person name="Sperschneider J."/>
            <person name="Matny O."/>
            <person name="Nguyen-Phuc H."/>
            <person name="Mago R."/>
            <person name="Raley C."/>
            <person name="Miller M.E."/>
            <person name="Silverstein K.A.T."/>
            <person name="Henningsen E."/>
            <person name="Hirsch C.D."/>
            <person name="Visser B."/>
            <person name="Pretorius Z.A."/>
            <person name="Steffenson B.J."/>
            <person name="Schwessinger B."/>
            <person name="Dodds P.N."/>
            <person name="Figueroa M."/>
        </authorList>
    </citation>
    <scope>NUCLEOTIDE SEQUENCE [LARGE SCALE GENOMIC DNA]</scope>
    <source>
        <strain evidence="1 2">Ug99</strain>
    </source>
</reference>